<evidence type="ECO:0000313" key="2">
    <source>
        <dbReference type="EMBL" id="GAA6197377.1"/>
    </source>
</evidence>
<gene>
    <name evidence="2" type="ORF">NBRC116598_28210</name>
</gene>
<organism evidence="2 3">
    <name type="scientific">Pseudophaeobacter arcticus</name>
    <dbReference type="NCBI Taxonomy" id="385492"/>
    <lineage>
        <taxon>Bacteria</taxon>
        <taxon>Pseudomonadati</taxon>
        <taxon>Pseudomonadota</taxon>
        <taxon>Alphaproteobacteria</taxon>
        <taxon>Rhodobacterales</taxon>
        <taxon>Paracoccaceae</taxon>
        <taxon>Pseudophaeobacter</taxon>
    </lineage>
</organism>
<feature type="region of interest" description="Disordered" evidence="1">
    <location>
        <begin position="393"/>
        <end position="425"/>
    </location>
</feature>
<name>A0ABQ0ANB3_9RHOB</name>
<evidence type="ECO:0000256" key="1">
    <source>
        <dbReference type="SAM" id="MobiDB-lite"/>
    </source>
</evidence>
<keyword evidence="3" id="KW-1185">Reference proteome</keyword>
<dbReference type="Proteomes" id="UP001441944">
    <property type="component" value="Unassembled WGS sequence"/>
</dbReference>
<accession>A0ABQ0ANB3</accession>
<reference evidence="2 3" key="1">
    <citation type="submission" date="2024-04" db="EMBL/GenBank/DDBJ databases">
        <title>Draft genome sequence of Pseudophaeobacter arcticus NBRC 116598.</title>
        <authorList>
            <person name="Miyakawa T."/>
            <person name="Kusuya Y."/>
            <person name="Miura T."/>
        </authorList>
    </citation>
    <scope>NUCLEOTIDE SEQUENCE [LARGE SCALE GENOMIC DNA]</scope>
    <source>
        <strain evidence="2 3">SU-CL00105</strain>
    </source>
</reference>
<protein>
    <submittedName>
        <fullName evidence="2">Uncharacterized protein</fullName>
    </submittedName>
</protein>
<sequence length="512" mass="54497">MIDWLGQPDSAAPLPSTVLLEPPVTGSAARPAITVTPLQALLPSIGLVAPSATGLPIDLWHGSDPNDIAALIRTVSVQGNPAMQSLLFTLLLSESRPLKPQGDVILLARLDRLISLGASDPAQALVEQAGPSATTARFRRWFFTTLLSGDEDRACAALVAAPFLAPDYRTSIFCAARRSDWPTAALMFESAHALELLPKAQLDLLDRFLNPDIFDLAPPLPLPDNPDPLTFRLYEAIGERLPTAPLPRAFSAADLRDVAGWKAQLEAAERLTRAGALNPNQLLGLYTDRTPAASGGIWDRVAALQRFEAALNSANSAEVANALPTVWQAMQQAGLEVGFADLFSTQLARFNLSGEAAKLSWRIRLLAPTYEIASHSPPDDSLENSFLAALAQGTPGQPGSDLSAPADPAGEPSQKPQAESAQPAIAARSGHTPLMLSIMKGFDDDAKVPVKIRRLLDNGQLGEAILRTMDLFARGAQGNLGDLSNSLAALRAVGLEDTARRATLQLMLLERG</sequence>
<dbReference type="EMBL" id="BAABWU010000011">
    <property type="protein sequence ID" value="GAA6197377.1"/>
    <property type="molecule type" value="Genomic_DNA"/>
</dbReference>
<evidence type="ECO:0000313" key="3">
    <source>
        <dbReference type="Proteomes" id="UP001441944"/>
    </source>
</evidence>
<proteinExistence type="predicted"/>
<comment type="caution">
    <text evidence="2">The sequence shown here is derived from an EMBL/GenBank/DDBJ whole genome shotgun (WGS) entry which is preliminary data.</text>
</comment>